<gene>
    <name evidence="2" type="ORF">CQ12_15260</name>
</gene>
<evidence type="ECO:0008006" key="4">
    <source>
        <dbReference type="Google" id="ProtNLM"/>
    </source>
</evidence>
<keyword evidence="1" id="KW-0732">Signal</keyword>
<dbReference type="AlphaFoldDB" id="A0A0R3L2M5"/>
<dbReference type="Pfam" id="PF12071">
    <property type="entry name" value="DUF3551"/>
    <property type="match status" value="1"/>
</dbReference>
<name>A0A0R3L2M5_9BRAD</name>
<evidence type="ECO:0000256" key="1">
    <source>
        <dbReference type="SAM" id="SignalP"/>
    </source>
</evidence>
<dbReference type="RefSeq" id="WP_057838301.1">
    <property type="nucleotide sequence ID" value="NZ_LLXZ01000160.1"/>
</dbReference>
<dbReference type="EMBL" id="LLXZ01000160">
    <property type="protein sequence ID" value="KRR02055.1"/>
    <property type="molecule type" value="Genomic_DNA"/>
</dbReference>
<proteinExistence type="predicted"/>
<dbReference type="OrthoDB" id="8229016at2"/>
<keyword evidence="3" id="KW-1185">Reference proteome</keyword>
<comment type="caution">
    <text evidence="2">The sequence shown here is derived from an EMBL/GenBank/DDBJ whole genome shotgun (WGS) entry which is preliminary data.</text>
</comment>
<feature type="signal peptide" evidence="1">
    <location>
        <begin position="1"/>
        <end position="27"/>
    </location>
</feature>
<sequence>MKLPQAFAATALTILAATTALPAPASAQTYDPAYPVCLQVYQGFVDYYFECAYRTMGQCQASASGRSAQCVVNPYYGGPNAGRSKRQKRYQQY</sequence>
<organism evidence="2 3">
    <name type="scientific">Bradyrhizobium jicamae</name>
    <dbReference type="NCBI Taxonomy" id="280332"/>
    <lineage>
        <taxon>Bacteria</taxon>
        <taxon>Pseudomonadati</taxon>
        <taxon>Pseudomonadota</taxon>
        <taxon>Alphaproteobacteria</taxon>
        <taxon>Hyphomicrobiales</taxon>
        <taxon>Nitrobacteraceae</taxon>
        <taxon>Bradyrhizobium</taxon>
    </lineage>
</organism>
<protein>
    <recommendedName>
        <fullName evidence="4">DUF3551 domain-containing protein</fullName>
    </recommendedName>
</protein>
<reference evidence="2 3" key="1">
    <citation type="submission" date="2014-03" db="EMBL/GenBank/DDBJ databases">
        <title>Bradyrhizobium valentinum sp. nov., isolated from effective nodules of Lupinus mariae-josephae, a lupine endemic of basic-lime soils in Eastern Spain.</title>
        <authorList>
            <person name="Duran D."/>
            <person name="Rey L."/>
            <person name="Navarro A."/>
            <person name="Busquets A."/>
            <person name="Imperial J."/>
            <person name="Ruiz-Argueso T."/>
        </authorList>
    </citation>
    <scope>NUCLEOTIDE SEQUENCE [LARGE SCALE GENOMIC DNA]</scope>
    <source>
        <strain evidence="2 3">PAC68</strain>
    </source>
</reference>
<feature type="chain" id="PRO_5006442597" description="DUF3551 domain-containing protein" evidence="1">
    <location>
        <begin position="28"/>
        <end position="93"/>
    </location>
</feature>
<evidence type="ECO:0000313" key="3">
    <source>
        <dbReference type="Proteomes" id="UP000050863"/>
    </source>
</evidence>
<accession>A0A0R3L2M5</accession>
<dbReference type="InterPro" id="IPR021937">
    <property type="entry name" value="DUF3551"/>
</dbReference>
<dbReference type="Proteomes" id="UP000050863">
    <property type="component" value="Unassembled WGS sequence"/>
</dbReference>
<evidence type="ECO:0000313" key="2">
    <source>
        <dbReference type="EMBL" id="KRR02055.1"/>
    </source>
</evidence>